<dbReference type="SUPFAM" id="SSF46785">
    <property type="entry name" value="Winged helix' DNA-binding domain"/>
    <property type="match status" value="1"/>
</dbReference>
<feature type="domain" description="HTH gntR-type" evidence="4">
    <location>
        <begin position="1"/>
        <end position="50"/>
    </location>
</feature>
<organism evidence="5 6">
    <name type="scientific">Burkholderia thailandensis</name>
    <dbReference type="NCBI Taxonomy" id="57975"/>
    <lineage>
        <taxon>Bacteria</taxon>
        <taxon>Pseudomonadati</taxon>
        <taxon>Pseudomonadota</taxon>
        <taxon>Betaproteobacteria</taxon>
        <taxon>Burkholderiales</taxon>
        <taxon>Burkholderiaceae</taxon>
        <taxon>Burkholderia</taxon>
        <taxon>pseudomallei group</taxon>
    </lineage>
</organism>
<evidence type="ECO:0000259" key="4">
    <source>
        <dbReference type="PROSITE" id="PS50949"/>
    </source>
</evidence>
<evidence type="ECO:0000313" key="5">
    <source>
        <dbReference type="EMBL" id="MDW9255383.1"/>
    </source>
</evidence>
<dbReference type="EMBL" id="QXCT01000002">
    <property type="protein sequence ID" value="MDW9255383.1"/>
    <property type="molecule type" value="Genomic_DNA"/>
</dbReference>
<evidence type="ECO:0000256" key="1">
    <source>
        <dbReference type="ARBA" id="ARBA00023015"/>
    </source>
</evidence>
<evidence type="ECO:0000256" key="3">
    <source>
        <dbReference type="ARBA" id="ARBA00023163"/>
    </source>
</evidence>
<reference evidence="5" key="1">
    <citation type="submission" date="2018-08" db="EMBL/GenBank/DDBJ databases">
        <title>Identification of Burkholderia cepacia strains that express a Burkholderia pseudomallei-like capsular polysaccharide.</title>
        <authorList>
            <person name="Burtnick M.N."/>
            <person name="Vongsouvath M."/>
            <person name="Newton P."/>
            <person name="Wuthiekanun V."/>
            <person name="Limmathurotsakul D."/>
            <person name="Brett P.J."/>
            <person name="Chantratita N."/>
            <person name="Dance D.A."/>
        </authorList>
    </citation>
    <scope>NUCLEOTIDE SEQUENCE</scope>
    <source>
        <strain evidence="5">SBXCC001</strain>
    </source>
</reference>
<accession>A0AAW9CWV2</accession>
<evidence type="ECO:0000256" key="2">
    <source>
        <dbReference type="ARBA" id="ARBA00023125"/>
    </source>
</evidence>
<name>A0AAW9CWV2_BURTH</name>
<dbReference type="Proteomes" id="UP001272137">
    <property type="component" value="Unassembled WGS sequence"/>
</dbReference>
<dbReference type="GO" id="GO:0003677">
    <property type="term" value="F:DNA binding"/>
    <property type="evidence" value="ECO:0007669"/>
    <property type="project" value="UniProtKB-KW"/>
</dbReference>
<dbReference type="AlphaFoldDB" id="A0AAW9CWV2"/>
<keyword evidence="2" id="KW-0238">DNA-binding</keyword>
<dbReference type="InterPro" id="IPR036390">
    <property type="entry name" value="WH_DNA-bd_sf"/>
</dbReference>
<dbReference type="PROSITE" id="PS50949">
    <property type="entry name" value="HTH_GNTR"/>
    <property type="match status" value="1"/>
</dbReference>
<keyword evidence="3" id="KW-0804">Transcription</keyword>
<evidence type="ECO:0000313" key="6">
    <source>
        <dbReference type="Proteomes" id="UP001272137"/>
    </source>
</evidence>
<comment type="caution">
    <text evidence="5">The sequence shown here is derived from an EMBL/GenBank/DDBJ whole genome shotgun (WGS) entry which is preliminary data.</text>
</comment>
<sequence>MRHGERLPGQRLIADLMGVHVNTLNRAMQEAARRGLIHARVGSGTTVIARRNPSDNTLPPS</sequence>
<keyword evidence="1" id="KW-0805">Transcription regulation</keyword>
<dbReference type="Pfam" id="PF00392">
    <property type="entry name" value="GntR"/>
    <property type="match status" value="1"/>
</dbReference>
<protein>
    <submittedName>
        <fullName evidence="5">Bacterial regulatory, gntR family protein</fullName>
    </submittedName>
</protein>
<dbReference type="GO" id="GO:0003700">
    <property type="term" value="F:DNA-binding transcription factor activity"/>
    <property type="evidence" value="ECO:0007669"/>
    <property type="project" value="InterPro"/>
</dbReference>
<gene>
    <name evidence="5" type="ORF">C7S16_4023</name>
</gene>
<dbReference type="SMART" id="SM00345">
    <property type="entry name" value="HTH_GNTR"/>
    <property type="match status" value="1"/>
</dbReference>
<dbReference type="InterPro" id="IPR000524">
    <property type="entry name" value="Tscrpt_reg_HTH_GntR"/>
</dbReference>
<dbReference type="InterPro" id="IPR036388">
    <property type="entry name" value="WH-like_DNA-bd_sf"/>
</dbReference>
<proteinExistence type="predicted"/>
<dbReference type="Gene3D" id="1.10.10.10">
    <property type="entry name" value="Winged helix-like DNA-binding domain superfamily/Winged helix DNA-binding domain"/>
    <property type="match status" value="1"/>
</dbReference>